<sequence length="148" mass="16789">MKSLFDKTAATEITQRIEKLTSTTPAQWGKMNVGQMMAHCGIALELYFGQKTIKRPLIGILIGGIAKKQMLSNKPWAKNLPTAKELIPSANTDFENEKKQLLYWLNRFVQQGSALPPVPHPFFGKMTTNDWGLHQYKHLDHHLTQFGV</sequence>
<dbReference type="InterPro" id="IPR034660">
    <property type="entry name" value="DinB/YfiT-like"/>
</dbReference>
<evidence type="ECO:0000313" key="2">
    <source>
        <dbReference type="Proteomes" id="UP000077177"/>
    </source>
</evidence>
<dbReference type="OrthoDB" id="2599194at2"/>
<evidence type="ECO:0008006" key="3">
    <source>
        <dbReference type="Google" id="ProtNLM"/>
    </source>
</evidence>
<organism evidence="1 2">
    <name type="scientific">Flavisolibacter tropicus</name>
    <dbReference type="NCBI Taxonomy" id="1492898"/>
    <lineage>
        <taxon>Bacteria</taxon>
        <taxon>Pseudomonadati</taxon>
        <taxon>Bacteroidota</taxon>
        <taxon>Chitinophagia</taxon>
        <taxon>Chitinophagales</taxon>
        <taxon>Chitinophagaceae</taxon>
        <taxon>Flavisolibacter</taxon>
    </lineage>
</organism>
<protein>
    <recommendedName>
        <fullName evidence="3">DUF1569 domain-containing protein</fullName>
    </recommendedName>
</protein>
<name>A0A172TZ19_9BACT</name>
<dbReference type="Proteomes" id="UP000077177">
    <property type="component" value="Chromosome"/>
</dbReference>
<evidence type="ECO:0000313" key="1">
    <source>
        <dbReference type="EMBL" id="ANE52349.1"/>
    </source>
</evidence>
<dbReference type="AlphaFoldDB" id="A0A172TZ19"/>
<keyword evidence="2" id="KW-1185">Reference proteome</keyword>
<dbReference type="STRING" id="1492898.SY85_19535"/>
<dbReference type="InterPro" id="IPR011463">
    <property type="entry name" value="DUF1569"/>
</dbReference>
<dbReference type="RefSeq" id="WP_066406718.1">
    <property type="nucleotide sequence ID" value="NZ_CP011390.1"/>
</dbReference>
<dbReference type="EMBL" id="CP011390">
    <property type="protein sequence ID" value="ANE52349.1"/>
    <property type="molecule type" value="Genomic_DNA"/>
</dbReference>
<accession>A0A172TZ19</accession>
<reference evidence="1 2" key="2">
    <citation type="journal article" date="2016" name="Int. J. Syst. Evol. Microbiol.">
        <title>Flavisolibacter tropicus sp. nov., isolated from tropical soil.</title>
        <authorList>
            <person name="Lee J.J."/>
            <person name="Kang M.S."/>
            <person name="Kim G.S."/>
            <person name="Lee C.S."/>
            <person name="Lim S."/>
            <person name="Lee J."/>
            <person name="Roh S.H."/>
            <person name="Kang H."/>
            <person name="Ha J.M."/>
            <person name="Bae S."/>
            <person name="Jung H.Y."/>
            <person name="Kim M.K."/>
        </authorList>
    </citation>
    <scope>NUCLEOTIDE SEQUENCE [LARGE SCALE GENOMIC DNA]</scope>
    <source>
        <strain evidence="1 2">LCS9</strain>
    </source>
</reference>
<dbReference type="Gene3D" id="1.20.120.450">
    <property type="entry name" value="dinb family like domain"/>
    <property type="match status" value="1"/>
</dbReference>
<dbReference type="PATRIC" id="fig|1492898.3.peg.4254"/>
<dbReference type="Pfam" id="PF07606">
    <property type="entry name" value="DUF1569"/>
    <property type="match status" value="1"/>
</dbReference>
<dbReference type="KEGG" id="fla:SY85_19535"/>
<proteinExistence type="predicted"/>
<reference evidence="2" key="1">
    <citation type="submission" date="2015-01" db="EMBL/GenBank/DDBJ databases">
        <title>Flavisolibacter sp./LCS9/ whole genome sequencing.</title>
        <authorList>
            <person name="Kim M.K."/>
            <person name="Srinivasan S."/>
            <person name="Lee J.-J."/>
        </authorList>
    </citation>
    <scope>NUCLEOTIDE SEQUENCE [LARGE SCALE GENOMIC DNA]</scope>
    <source>
        <strain evidence="2">LCS9</strain>
    </source>
</reference>
<gene>
    <name evidence="1" type="ORF">SY85_19535</name>
</gene>